<dbReference type="PANTHER" id="PTHR36395:SF1">
    <property type="entry name" value="RING-H2 ZINC FINGER PROTEIN"/>
    <property type="match status" value="1"/>
</dbReference>
<proteinExistence type="evidence at transcript level"/>
<name>D5ABX3_PICSI</name>
<dbReference type="EMBL" id="BT123742">
    <property type="protein sequence ID" value="ADE77042.1"/>
    <property type="molecule type" value="mRNA"/>
</dbReference>
<dbReference type="PANTHER" id="PTHR36395">
    <property type="entry name" value="RING-H2 ZINC FINGER PROTEIN"/>
    <property type="match status" value="1"/>
</dbReference>
<evidence type="ECO:0008006" key="2">
    <source>
        <dbReference type="Google" id="ProtNLM"/>
    </source>
</evidence>
<dbReference type="SUPFAM" id="SSF55811">
    <property type="entry name" value="Nudix"/>
    <property type="match status" value="1"/>
</dbReference>
<protein>
    <recommendedName>
        <fullName evidence="2">Nudix hydrolase domain-containing protein</fullName>
    </recommendedName>
</protein>
<dbReference type="InterPro" id="IPR015797">
    <property type="entry name" value="NUDIX_hydrolase-like_dom_sf"/>
</dbReference>
<evidence type="ECO:0000313" key="1">
    <source>
        <dbReference type="EMBL" id="ADE77042.1"/>
    </source>
</evidence>
<sequence>MSSSSGSLLQDHGLSTQSKYAEFCAIGSAQGLARWLRTRMISAHLDMWGVEPGTKNVINLWVELAEGEITLEDSCPPKRTVNVASVNIRNKSGQVLLESHQEMGDGSIRFRNRPLSEKMKAGETVEEGCKRGICEELGLVLGSPDKIELLMDSYEKKVEERDSLSYPGLLTCYVVHSVDAVVADLPETDFFTEEDEDGRINGNHGFSFSSSGTREKAIGVKKHFWKWVPNNAPEQET</sequence>
<accession>D5ABX3</accession>
<dbReference type="CDD" id="cd02883">
    <property type="entry name" value="NUDIX_Hydrolase"/>
    <property type="match status" value="1"/>
</dbReference>
<dbReference type="AlphaFoldDB" id="D5ABX3"/>
<reference evidence="1" key="1">
    <citation type="submission" date="2010-04" db="EMBL/GenBank/DDBJ databases">
        <authorList>
            <person name="Reid K.E."/>
            <person name="Liao N."/>
            <person name="Chan S."/>
            <person name="Docking R."/>
            <person name="Taylor G."/>
            <person name="Moore R."/>
            <person name="Mayo M."/>
            <person name="Munro S."/>
            <person name="King J."/>
            <person name="Yanchuk A."/>
            <person name="Holt R."/>
            <person name="Jones S."/>
            <person name="Marra M."/>
            <person name="Ritland C.E."/>
            <person name="Ritland K."/>
            <person name="Bohlmann J."/>
        </authorList>
    </citation>
    <scope>NUCLEOTIDE SEQUENCE</scope>
    <source>
        <tissue evidence="1">Bud</tissue>
    </source>
</reference>
<organism evidence="1">
    <name type="scientific">Picea sitchensis</name>
    <name type="common">Sitka spruce</name>
    <name type="synonym">Pinus sitchensis</name>
    <dbReference type="NCBI Taxonomy" id="3332"/>
    <lineage>
        <taxon>Eukaryota</taxon>
        <taxon>Viridiplantae</taxon>
        <taxon>Streptophyta</taxon>
        <taxon>Embryophyta</taxon>
        <taxon>Tracheophyta</taxon>
        <taxon>Spermatophyta</taxon>
        <taxon>Pinopsida</taxon>
        <taxon>Pinidae</taxon>
        <taxon>Conifers I</taxon>
        <taxon>Pinales</taxon>
        <taxon>Pinaceae</taxon>
        <taxon>Picea</taxon>
    </lineage>
</organism>